<dbReference type="AlphaFoldDB" id="W5SL04"/>
<evidence type="ECO:0000313" key="1">
    <source>
        <dbReference type="EMBL" id="AHH07333.1"/>
    </source>
</evidence>
<dbReference type="HOGENOM" id="CLU_3115177_0_0_12"/>
<protein>
    <submittedName>
        <fullName evidence="1">Uncharacterized protein</fullName>
    </submittedName>
</protein>
<organism evidence="1">
    <name type="scientific">Borrelia crocidurae DOU</name>
    <dbReference type="NCBI Taxonomy" id="1293575"/>
    <lineage>
        <taxon>Bacteria</taxon>
        <taxon>Pseudomonadati</taxon>
        <taxon>Spirochaetota</taxon>
        <taxon>Spirochaetia</taxon>
        <taxon>Spirochaetales</taxon>
        <taxon>Borreliaceae</taxon>
        <taxon>Borrelia</taxon>
    </lineage>
</organism>
<keyword evidence="1" id="KW-0614">Plasmid</keyword>
<dbReference type="EMBL" id="CP004314">
    <property type="protein sequence ID" value="AHH07333.1"/>
    <property type="molecule type" value="Genomic_DNA"/>
</dbReference>
<accession>W5SL04</accession>
<proteinExistence type="predicted"/>
<sequence length="50" mass="5776">MKKIPATMNITKMSIIEKKNGKLYNQYVKAIIKLKIIIISNLFKVFATSF</sequence>
<gene>
    <name evidence="1" type="ORF">BCD_1267</name>
</gene>
<geneLocation type="plasmid" evidence="1">
    <name>unnamed</name>
</geneLocation>
<name>W5SL04_9SPIR</name>
<reference evidence="1" key="1">
    <citation type="submission" date="2013-02" db="EMBL/GenBank/DDBJ databases">
        <title>Comparative genomics of Borrelia species.</title>
        <authorList>
            <person name="Schwan T.G."/>
            <person name="Raffel S.J."/>
            <person name="Porcella S.F."/>
        </authorList>
    </citation>
    <scope>NUCLEOTIDE SEQUENCE</scope>
    <source>
        <strain evidence="1">DOU</strain>
        <plasmid evidence="1">unnamed</plasmid>
    </source>
</reference>